<name>A0A8H4RSP0_9HELO</name>
<dbReference type="GO" id="GO:0019369">
    <property type="term" value="P:arachidonate metabolic process"/>
    <property type="evidence" value="ECO:0007669"/>
    <property type="project" value="TreeGrafter"/>
</dbReference>
<keyword evidence="8" id="KW-1185">Reference proteome</keyword>
<dbReference type="GO" id="GO:0046486">
    <property type="term" value="P:glycerolipid metabolic process"/>
    <property type="evidence" value="ECO:0007669"/>
    <property type="project" value="UniProtKB-ARBA"/>
</dbReference>
<dbReference type="Gene3D" id="3.40.50.1820">
    <property type="entry name" value="alpha/beta hydrolase"/>
    <property type="match status" value="1"/>
</dbReference>
<evidence type="ECO:0000256" key="2">
    <source>
        <dbReference type="ARBA" id="ARBA00022963"/>
    </source>
</evidence>
<accession>A0A8H4RSP0</accession>
<keyword evidence="3 4" id="KW-0443">Lipid metabolism</keyword>
<evidence type="ECO:0000256" key="1">
    <source>
        <dbReference type="ARBA" id="ARBA00022801"/>
    </source>
</evidence>
<evidence type="ECO:0000313" key="8">
    <source>
        <dbReference type="Proteomes" id="UP000566819"/>
    </source>
</evidence>
<dbReference type="GO" id="GO:0016042">
    <property type="term" value="P:lipid catabolic process"/>
    <property type="evidence" value="ECO:0007669"/>
    <property type="project" value="UniProtKB-UniRule"/>
</dbReference>
<feature type="compositionally biased region" description="Polar residues" evidence="5">
    <location>
        <begin position="11"/>
        <end position="31"/>
    </location>
</feature>
<dbReference type="InterPro" id="IPR002641">
    <property type="entry name" value="PNPLA_dom"/>
</dbReference>
<gene>
    <name evidence="7" type="ORF">G7Y89_g3723</name>
</gene>
<feature type="short sequence motif" description="DGA/G" evidence="4">
    <location>
        <begin position="428"/>
        <end position="430"/>
    </location>
</feature>
<feature type="active site" description="Proton acceptor" evidence="4">
    <location>
        <position position="428"/>
    </location>
</feature>
<feature type="short sequence motif" description="GXGXXG" evidence="4">
    <location>
        <begin position="256"/>
        <end position="261"/>
    </location>
</feature>
<dbReference type="OrthoDB" id="1658288at2759"/>
<dbReference type="EMBL" id="JAAMPI010000188">
    <property type="protein sequence ID" value="KAF4634386.1"/>
    <property type="molecule type" value="Genomic_DNA"/>
</dbReference>
<organism evidence="7 8">
    <name type="scientific">Cudoniella acicularis</name>
    <dbReference type="NCBI Taxonomy" id="354080"/>
    <lineage>
        <taxon>Eukaryota</taxon>
        <taxon>Fungi</taxon>
        <taxon>Dikarya</taxon>
        <taxon>Ascomycota</taxon>
        <taxon>Pezizomycotina</taxon>
        <taxon>Leotiomycetes</taxon>
        <taxon>Helotiales</taxon>
        <taxon>Tricladiaceae</taxon>
        <taxon>Cudoniella</taxon>
    </lineage>
</organism>
<dbReference type="PANTHER" id="PTHR24185">
    <property type="entry name" value="CALCIUM-INDEPENDENT PHOSPHOLIPASE A2-GAMMA"/>
    <property type="match status" value="1"/>
</dbReference>
<dbReference type="Gene3D" id="3.40.1090.10">
    <property type="entry name" value="Cytosolic phospholipase A2 catalytic domain"/>
    <property type="match status" value="1"/>
</dbReference>
<dbReference type="SUPFAM" id="SSF53474">
    <property type="entry name" value="alpha/beta-Hydrolases"/>
    <property type="match status" value="1"/>
</dbReference>
<comment type="caution">
    <text evidence="7">The sequence shown here is derived from an EMBL/GenBank/DDBJ whole genome shotgun (WGS) entry which is preliminary data.</text>
</comment>
<dbReference type="PANTHER" id="PTHR24185:SF1">
    <property type="entry name" value="CALCIUM-INDEPENDENT PHOSPHOLIPASE A2-GAMMA"/>
    <property type="match status" value="1"/>
</dbReference>
<comment type="caution">
    <text evidence="4">Lacks conserved residue(s) required for the propagation of feature annotation.</text>
</comment>
<keyword evidence="1 4" id="KW-0378">Hydrolase</keyword>
<dbReference type="SUPFAM" id="SSF52151">
    <property type="entry name" value="FabD/lysophospholipase-like"/>
    <property type="match status" value="1"/>
</dbReference>
<evidence type="ECO:0000256" key="3">
    <source>
        <dbReference type="ARBA" id="ARBA00023098"/>
    </source>
</evidence>
<evidence type="ECO:0000256" key="4">
    <source>
        <dbReference type="PROSITE-ProRule" id="PRU01161"/>
    </source>
</evidence>
<dbReference type="PROSITE" id="PS51635">
    <property type="entry name" value="PNPLA"/>
    <property type="match status" value="1"/>
</dbReference>
<dbReference type="InterPro" id="IPR016035">
    <property type="entry name" value="Acyl_Trfase/lysoPLipase"/>
</dbReference>
<reference evidence="7 8" key="1">
    <citation type="submission" date="2020-03" db="EMBL/GenBank/DDBJ databases">
        <title>Draft Genome Sequence of Cudoniella acicularis.</title>
        <authorList>
            <person name="Buettner E."/>
            <person name="Kellner H."/>
        </authorList>
    </citation>
    <scope>NUCLEOTIDE SEQUENCE [LARGE SCALE GENOMIC DNA]</scope>
    <source>
        <strain evidence="7 8">DSM 108380</strain>
    </source>
</reference>
<feature type="region of interest" description="Disordered" evidence="5">
    <location>
        <begin position="1"/>
        <end position="31"/>
    </location>
</feature>
<dbReference type="GO" id="GO:0016020">
    <property type="term" value="C:membrane"/>
    <property type="evidence" value="ECO:0007669"/>
    <property type="project" value="TreeGrafter"/>
</dbReference>
<sequence length="491" mass="55004">MIEDESDKESNTSATHVLPQENDSTPSSTQLLDKNYDMTTHCLAFCSLERFPKEFPTLSNLRKRVPENHDFKIRYSATFASASWKVLQRDPYKLQHIIIVLCGNESTEVSLESFARAHLLKEDTACLLLRLHPIKPCTKCGHFWEDRNNSQPCFFRSTEALDDIIFNIFLDKCRFLPRDILLCGFSQSGTAALAVAITWKQVDLGGVISIGGPMPQLNLGDTAAESIHNKFLHTDIYLRPKQNYEWTTESVVAFDGGGIRGYGSLLILKRLMERIARAEQRADSDVASSFYPLTLIRILLSRFRIYVDDSLEAYRSLGGHVFGKPRPFALQGMLWHSFKSTFAISKDFSKTSVISYRSDGSSKTPYIFRTYNQAPPPTSDLQRQPYLRNLTDRSAYSIVDITMATSAAPTYFEPLTIVDSGGRVKFKDGGFGCNNPSHEAYVDIIYKHGARRGGIGSFINIGTGQKNHSLFAEGGRGSNLADLVVTLKSLK</sequence>
<protein>
    <recommendedName>
        <fullName evidence="6">PNPLA domain-containing protein</fullName>
    </recommendedName>
</protein>
<evidence type="ECO:0000313" key="7">
    <source>
        <dbReference type="EMBL" id="KAF4634386.1"/>
    </source>
</evidence>
<dbReference type="AlphaFoldDB" id="A0A8H4RSP0"/>
<proteinExistence type="predicted"/>
<dbReference type="Proteomes" id="UP000566819">
    <property type="component" value="Unassembled WGS sequence"/>
</dbReference>
<feature type="active site" description="Nucleophile" evidence="4">
    <location>
        <position position="289"/>
    </location>
</feature>
<evidence type="ECO:0000256" key="5">
    <source>
        <dbReference type="SAM" id="MobiDB-lite"/>
    </source>
</evidence>
<dbReference type="GO" id="GO:0047499">
    <property type="term" value="F:calcium-independent phospholipase A2 activity"/>
    <property type="evidence" value="ECO:0007669"/>
    <property type="project" value="TreeGrafter"/>
</dbReference>
<evidence type="ECO:0000259" key="6">
    <source>
        <dbReference type="PROSITE" id="PS51635"/>
    </source>
</evidence>
<keyword evidence="2 4" id="KW-0442">Lipid degradation</keyword>
<dbReference type="InterPro" id="IPR029058">
    <property type="entry name" value="AB_hydrolase_fold"/>
</dbReference>
<feature type="domain" description="PNPLA" evidence="6">
    <location>
        <begin position="252"/>
        <end position="441"/>
    </location>
</feature>